<gene>
    <name evidence="1" type="ORF">HMPREF0620_0938</name>
</gene>
<dbReference type="KEGG" id="pdo:PSDT_0701"/>
<reference evidence="1 2" key="1">
    <citation type="submission" date="2010-12" db="EMBL/GenBank/DDBJ databases">
        <authorList>
            <person name="Muzny D."/>
            <person name="Qin X."/>
            <person name="Buhay C."/>
            <person name="Dugan-Rocha S."/>
            <person name="Ding Y."/>
            <person name="Chen G."/>
            <person name="Hawes A."/>
            <person name="Holder M."/>
            <person name="Jhangiani S."/>
            <person name="Johnson A."/>
            <person name="Khan Z."/>
            <person name="Li Z."/>
            <person name="Liu W."/>
            <person name="Liu X."/>
            <person name="Perez L."/>
            <person name="Shen H."/>
            <person name="Wang Q."/>
            <person name="Watt J."/>
            <person name="Xi L."/>
            <person name="Xin Y."/>
            <person name="Zhou J."/>
            <person name="Deng J."/>
            <person name="Jiang H."/>
            <person name="Liu Y."/>
            <person name="Qu J."/>
            <person name="Song X.-Z."/>
            <person name="Zhang L."/>
            <person name="Villasana D."/>
            <person name="Johnson A."/>
            <person name="Liu J."/>
            <person name="Liyanage D."/>
            <person name="Lorensuhewa L."/>
            <person name="Robinson T."/>
            <person name="Song A."/>
            <person name="Song B.-B."/>
            <person name="Dinh H."/>
            <person name="Thornton R."/>
            <person name="Coyle M."/>
            <person name="Francisco L."/>
            <person name="Jackson L."/>
            <person name="Javaid M."/>
            <person name="Korchina V."/>
            <person name="Kovar C."/>
            <person name="Mata R."/>
            <person name="Mathew T."/>
            <person name="Ngo R."/>
            <person name="Nguyen L."/>
            <person name="Nguyen N."/>
            <person name="Okwuonu G."/>
            <person name="Ongeri F."/>
            <person name="Pham C."/>
            <person name="Simmons D."/>
            <person name="Wilczek-Boney K."/>
            <person name="Hale W."/>
            <person name="Jakkamsetti A."/>
            <person name="Pham P."/>
            <person name="Ruth R."/>
            <person name="San Lucas F."/>
            <person name="Warren J."/>
            <person name="Zhang J."/>
            <person name="Zhao Z."/>
            <person name="Zhou C."/>
            <person name="Zhu D."/>
            <person name="Lee S."/>
            <person name="Bess C."/>
            <person name="Blankenburg K."/>
            <person name="Forbes L."/>
            <person name="Fu Q."/>
            <person name="Gubbala S."/>
            <person name="Hirani K."/>
            <person name="Jayaseelan J.C."/>
            <person name="Lara F."/>
            <person name="Munidasa M."/>
            <person name="Palculict T."/>
            <person name="Patil S."/>
            <person name="Pu L.-L."/>
            <person name="Saada N."/>
            <person name="Tang L."/>
            <person name="Weissenberger G."/>
            <person name="Zhu Y."/>
            <person name="Hemphill L."/>
            <person name="Shang Y."/>
            <person name="Youmans B."/>
            <person name="Ayvaz T."/>
            <person name="Ross M."/>
            <person name="Santibanez J."/>
            <person name="Aqrawi P."/>
            <person name="Gross S."/>
            <person name="Joshi V."/>
            <person name="Fowler G."/>
            <person name="Nazareth L."/>
            <person name="Reid J."/>
            <person name="Worley K."/>
            <person name="Petrosino J."/>
            <person name="Highlander S."/>
            <person name="Gibbs R."/>
        </authorList>
    </citation>
    <scope>NUCLEOTIDE SEQUENCE [LARGE SCALE GENOMIC DNA]</scope>
    <source>
        <strain evidence="1 2">DSM 10105</strain>
    </source>
</reference>
<accession>E6JZ43</accession>
<name>E6JZ43_PARDN</name>
<organism evidence="1 2">
    <name type="scientific">Parascardovia denticolens DSM 10105 = JCM 12538</name>
    <dbReference type="NCBI Taxonomy" id="864564"/>
    <lineage>
        <taxon>Bacteria</taxon>
        <taxon>Bacillati</taxon>
        <taxon>Actinomycetota</taxon>
        <taxon>Actinomycetes</taxon>
        <taxon>Bifidobacteriales</taxon>
        <taxon>Bifidobacteriaceae</taxon>
        <taxon>Parascardovia</taxon>
    </lineage>
</organism>
<evidence type="ECO:0000313" key="1">
    <source>
        <dbReference type="EMBL" id="EFT83933.1"/>
    </source>
</evidence>
<sequence>MSTLSKLGNAGENVLYINSYCMDGSGYEMARGGAALFVDGGIQAEKPSGEEGVLVVEI</sequence>
<dbReference type="Proteomes" id="UP000004946">
    <property type="component" value="Chromosome"/>
</dbReference>
<dbReference type="PATRIC" id="fig|864564.6.peg.774"/>
<dbReference type="AlphaFoldDB" id="E6JZ43"/>
<proteinExistence type="predicted"/>
<comment type="caution">
    <text evidence="1">The sequence shown here is derived from an EMBL/GenBank/DDBJ whole genome shotgun (WGS) entry which is preliminary data.</text>
</comment>
<dbReference type="HOGENOM" id="CLU_2975183_0_0_11"/>
<dbReference type="RefSeq" id="WP_006290461.1">
    <property type="nucleotide sequence ID" value="NZ_AP012333.1"/>
</dbReference>
<protein>
    <recommendedName>
        <fullName evidence="3">CN hydrolase domain-containing protein</fullName>
    </recommendedName>
</protein>
<dbReference type="EMBL" id="AEON01000001">
    <property type="protein sequence ID" value="EFT83933.1"/>
    <property type="molecule type" value="Genomic_DNA"/>
</dbReference>
<evidence type="ECO:0008006" key="3">
    <source>
        <dbReference type="Google" id="ProtNLM"/>
    </source>
</evidence>
<keyword evidence="2" id="KW-1185">Reference proteome</keyword>
<evidence type="ECO:0000313" key="2">
    <source>
        <dbReference type="Proteomes" id="UP000004946"/>
    </source>
</evidence>